<comment type="caution">
    <text evidence="1">The sequence shown here is derived from an EMBL/GenBank/DDBJ whole genome shotgun (WGS) entry which is preliminary data.</text>
</comment>
<dbReference type="EMBL" id="CM040976">
    <property type="protein sequence ID" value="MCJ8729973.1"/>
    <property type="molecule type" value="Genomic_DNA"/>
</dbReference>
<reference evidence="1" key="1">
    <citation type="submission" date="2020-02" db="EMBL/GenBank/DDBJ databases">
        <title>Genome sequencing of the panga catfish, Pangasius djambal.</title>
        <authorList>
            <person name="Wen M."/>
            <person name="Zahm M."/>
            <person name="Roques C."/>
            <person name="Cabau C."/>
            <person name="Klopp C."/>
            <person name="Donnadieu C."/>
            <person name="Jouanno E."/>
            <person name="Avarre J.-C."/>
            <person name="Campet M."/>
            <person name="Ha T."/>
            <person name="Dugue R."/>
            <person name="Lampietro C."/>
            <person name="Louis A."/>
            <person name="Herpin A."/>
            <person name="Echchiki A."/>
            <person name="Berthelot C."/>
            <person name="Parey E."/>
            <person name="Roest-Crollius H."/>
            <person name="Braasch I."/>
            <person name="Postlethwait J.H."/>
            <person name="Bobe J."/>
            <person name="Montfort J."/>
            <person name="Bouchez O."/>
            <person name="Begum T."/>
            <person name="Schartl M."/>
            <person name="Gustiano R."/>
            <person name="Guiguen Y."/>
        </authorList>
    </citation>
    <scope>NUCLEOTIDE SEQUENCE</scope>
    <source>
        <strain evidence="1">Pdj_M5554</strain>
    </source>
</reference>
<name>A0ACC5Y2I7_9TELE</name>
<sequence>MAAPCRTLMRSAVEAGLQYFSSGNLCLKTAHAQSLTCFRPRRCVFQRRALHCSSSRSLNPAKTDAAKPTDPANNTHDQEKKGEQEEEDDSGPEYIPKRKAKNPMKVIGYAWIIGLPAGIIGFILAKRQVDKNRLQQLKIRQRMKKSNEGEYERERYKPAAGMQ</sequence>
<protein>
    <submittedName>
        <fullName evidence="1">Uncharacterized protein</fullName>
    </submittedName>
</protein>
<gene>
    <name evidence="1" type="ORF">PDJAM_G00113970</name>
</gene>
<organism evidence="1 2">
    <name type="scientific">Pangasius djambal</name>
    <dbReference type="NCBI Taxonomy" id="1691987"/>
    <lineage>
        <taxon>Eukaryota</taxon>
        <taxon>Metazoa</taxon>
        <taxon>Chordata</taxon>
        <taxon>Craniata</taxon>
        <taxon>Vertebrata</taxon>
        <taxon>Euteleostomi</taxon>
        <taxon>Actinopterygii</taxon>
        <taxon>Neopterygii</taxon>
        <taxon>Teleostei</taxon>
        <taxon>Ostariophysi</taxon>
        <taxon>Siluriformes</taxon>
        <taxon>Pangasiidae</taxon>
        <taxon>Pangasius</taxon>
    </lineage>
</organism>
<dbReference type="Proteomes" id="UP000830395">
    <property type="component" value="Chromosome 2"/>
</dbReference>
<accession>A0ACC5Y2I7</accession>
<keyword evidence="2" id="KW-1185">Reference proteome</keyword>
<evidence type="ECO:0000313" key="1">
    <source>
        <dbReference type="EMBL" id="MCJ8729973.1"/>
    </source>
</evidence>
<evidence type="ECO:0000313" key="2">
    <source>
        <dbReference type="Proteomes" id="UP000830395"/>
    </source>
</evidence>
<proteinExistence type="predicted"/>